<evidence type="ECO:0000256" key="1">
    <source>
        <dbReference type="ARBA" id="ARBA00004123"/>
    </source>
</evidence>
<proteinExistence type="inferred from homology"/>
<evidence type="ECO:0000256" key="3">
    <source>
        <dbReference type="ARBA" id="ARBA00005795"/>
    </source>
</evidence>
<dbReference type="PANTHER" id="PTHR14401:SF6">
    <property type="entry name" value="CENTROMERE PROTEIN K"/>
    <property type="match status" value="1"/>
</dbReference>
<evidence type="ECO:0000313" key="10">
    <source>
        <dbReference type="Proteomes" id="UP000054454"/>
    </source>
</evidence>
<dbReference type="OrthoDB" id="9445768at2759"/>
<gene>
    <name evidence="9" type="ORF">T552_02942</name>
</gene>
<dbReference type="AlphaFoldDB" id="A0A0W4ZDK1"/>
<dbReference type="GO" id="GO:0051382">
    <property type="term" value="P:kinetochore assembly"/>
    <property type="evidence" value="ECO:0007669"/>
    <property type="project" value="InterPro"/>
</dbReference>
<dbReference type="InterPro" id="IPR020993">
    <property type="entry name" value="Centromere_CenpK"/>
</dbReference>
<dbReference type="Proteomes" id="UP000054454">
    <property type="component" value="Unassembled WGS sequence"/>
</dbReference>
<comment type="subcellular location">
    <subcellularLocation>
        <location evidence="2">Chromosome</location>
        <location evidence="2">Centromere</location>
    </subcellularLocation>
    <subcellularLocation>
        <location evidence="1">Nucleus</location>
    </subcellularLocation>
</comment>
<dbReference type="Pfam" id="PF11802">
    <property type="entry name" value="CENP-K"/>
    <property type="match status" value="1"/>
</dbReference>
<keyword evidence="4" id="KW-0158">Chromosome</keyword>
<comment type="caution">
    <text evidence="9">The sequence shown here is derived from an EMBL/GenBank/DDBJ whole genome shotgun (WGS) entry which is preliminary data.</text>
</comment>
<evidence type="ECO:0000256" key="8">
    <source>
        <dbReference type="SAM" id="Coils"/>
    </source>
</evidence>
<evidence type="ECO:0000256" key="2">
    <source>
        <dbReference type="ARBA" id="ARBA00004584"/>
    </source>
</evidence>
<reference evidence="10" key="1">
    <citation type="journal article" date="2016" name="Nat. Commun.">
        <title>Genome analysis of three Pneumocystis species reveals adaptation mechanisms to life exclusively in mammalian hosts.</title>
        <authorList>
            <person name="Ma L."/>
            <person name="Chen Z."/>
            <person name="Huang D.W."/>
            <person name="Kutty G."/>
            <person name="Ishihara M."/>
            <person name="Wang H."/>
            <person name="Abouelleil A."/>
            <person name="Bishop L."/>
            <person name="Davey E."/>
            <person name="Deng R."/>
            <person name="Deng X."/>
            <person name="Fan L."/>
            <person name="Fantoni G."/>
            <person name="Fitzgerald M."/>
            <person name="Gogineni E."/>
            <person name="Goldberg J.M."/>
            <person name="Handley G."/>
            <person name="Hu X."/>
            <person name="Huber C."/>
            <person name="Jiao X."/>
            <person name="Jones K."/>
            <person name="Levin J.Z."/>
            <person name="Liu Y."/>
            <person name="Macdonald P."/>
            <person name="Melnikov A."/>
            <person name="Raley C."/>
            <person name="Sassi M."/>
            <person name="Sherman B.T."/>
            <person name="Song X."/>
            <person name="Sykes S."/>
            <person name="Tran B."/>
            <person name="Walsh L."/>
            <person name="Xia Y."/>
            <person name="Yang J."/>
            <person name="Young S."/>
            <person name="Zeng Q."/>
            <person name="Zheng X."/>
            <person name="Stephens R."/>
            <person name="Nusbaum C."/>
            <person name="Birren B.W."/>
            <person name="Azadi P."/>
            <person name="Lempicki R.A."/>
            <person name="Cuomo C.A."/>
            <person name="Kovacs J.A."/>
        </authorList>
    </citation>
    <scope>NUCLEOTIDE SEQUENCE [LARGE SCALE GENOMIC DNA]</scope>
    <source>
        <strain evidence="10">B80</strain>
    </source>
</reference>
<evidence type="ECO:0000256" key="4">
    <source>
        <dbReference type="ARBA" id="ARBA00022454"/>
    </source>
</evidence>
<dbReference type="GO" id="GO:0000775">
    <property type="term" value="C:chromosome, centromeric region"/>
    <property type="evidence" value="ECO:0007669"/>
    <property type="project" value="UniProtKB-SubCell"/>
</dbReference>
<dbReference type="RefSeq" id="XP_018224911.1">
    <property type="nucleotide sequence ID" value="XM_018371466.1"/>
</dbReference>
<keyword evidence="7" id="KW-0137">Centromere</keyword>
<feature type="coiled-coil region" evidence="8">
    <location>
        <begin position="185"/>
        <end position="212"/>
    </location>
</feature>
<comment type="similarity">
    <text evidence="3">Belongs to the CENP-K/MCM22 family.</text>
</comment>
<keyword evidence="5 8" id="KW-0175">Coiled coil</keyword>
<name>A0A0W4ZDK1_PNEC8</name>
<dbReference type="GeneID" id="28937669"/>
<evidence type="ECO:0000256" key="6">
    <source>
        <dbReference type="ARBA" id="ARBA00023242"/>
    </source>
</evidence>
<dbReference type="GO" id="GO:0005634">
    <property type="term" value="C:nucleus"/>
    <property type="evidence" value="ECO:0007669"/>
    <property type="project" value="UniProtKB-SubCell"/>
</dbReference>
<dbReference type="EMBL" id="LFVZ01000013">
    <property type="protein sequence ID" value="KTW26463.1"/>
    <property type="molecule type" value="Genomic_DNA"/>
</dbReference>
<evidence type="ECO:0000313" key="9">
    <source>
        <dbReference type="EMBL" id="KTW26463.1"/>
    </source>
</evidence>
<accession>A0A0W4ZDK1</accession>
<keyword evidence="10" id="KW-1185">Reference proteome</keyword>
<evidence type="ECO:0000256" key="7">
    <source>
        <dbReference type="ARBA" id="ARBA00023328"/>
    </source>
</evidence>
<dbReference type="GO" id="GO:0000070">
    <property type="term" value="P:mitotic sister chromatid segregation"/>
    <property type="evidence" value="ECO:0007669"/>
    <property type="project" value="TreeGrafter"/>
</dbReference>
<sequence>MMSGFQKFAEKCRKYALITFDNEDLFNFSMDDPYEFRLDEIIKDLNEKIHYQTEFLKNIKESNVAVSDSYSFQKLADLEKNTKNPRERLAWIKHYANLYEELSRTVDFTIDDDFITSLLARQKIQKNTTEAQLTMKILEKRLKKTLSIIEREQKILEESKIIGSLLDERLKKLEKQSQRSSQEILNECRMNVKEAERSVNKFMRELVRFIDEELGDILLAEQSGAAVGHADLPEKKHTKLPAESGQSTLDKHVSIQQKDKITLCNSTKELLENLMNQSVLPGADPYMIVEDSVIGRILLRSGLVMLHNKDARKMRLVEFQREIDEMSFI</sequence>
<evidence type="ECO:0000256" key="5">
    <source>
        <dbReference type="ARBA" id="ARBA00023054"/>
    </source>
</evidence>
<organism evidence="9 10">
    <name type="scientific">Pneumocystis carinii (strain B80)</name>
    <name type="common">Rat pneumocystis pneumonia agent</name>
    <name type="synonym">Pneumocystis carinii f. sp. carinii</name>
    <dbReference type="NCBI Taxonomy" id="1408658"/>
    <lineage>
        <taxon>Eukaryota</taxon>
        <taxon>Fungi</taxon>
        <taxon>Dikarya</taxon>
        <taxon>Ascomycota</taxon>
        <taxon>Taphrinomycotina</taxon>
        <taxon>Pneumocystomycetes</taxon>
        <taxon>Pneumocystaceae</taxon>
        <taxon>Pneumocystis</taxon>
    </lineage>
</organism>
<protein>
    <submittedName>
        <fullName evidence="9">Uncharacterized protein</fullName>
    </submittedName>
</protein>
<dbReference type="PANTHER" id="PTHR14401">
    <property type="entry name" value="CENTROMERE PROTEIN K"/>
    <property type="match status" value="1"/>
</dbReference>
<dbReference type="VEuPathDB" id="FungiDB:T552_02942"/>
<keyword evidence="6" id="KW-0539">Nucleus</keyword>